<feature type="transmembrane region" description="Helical" evidence="7">
    <location>
        <begin position="335"/>
        <end position="353"/>
    </location>
</feature>
<dbReference type="eggNOG" id="KOG3114">
    <property type="taxonomic scope" value="Eukaryota"/>
</dbReference>
<evidence type="ECO:0000259" key="8">
    <source>
        <dbReference type="Pfam" id="PF04893"/>
    </source>
</evidence>
<keyword evidence="5 7" id="KW-0472">Membrane</keyword>
<evidence type="ECO:0000256" key="5">
    <source>
        <dbReference type="ARBA" id="ARBA00023136"/>
    </source>
</evidence>
<proteinExistence type="inferred from homology"/>
<evidence type="ECO:0000256" key="2">
    <source>
        <dbReference type="ARBA" id="ARBA00010596"/>
    </source>
</evidence>
<dbReference type="PANTHER" id="PTHR12822">
    <property type="entry name" value="PROTEIN YIPF"/>
    <property type="match status" value="1"/>
</dbReference>
<accession>M1UUA9</accession>
<dbReference type="EMBL" id="AP006497">
    <property type="protein sequence ID" value="BAM81426.1"/>
    <property type="molecule type" value="Genomic_DNA"/>
</dbReference>
<evidence type="ECO:0000256" key="3">
    <source>
        <dbReference type="ARBA" id="ARBA00022692"/>
    </source>
</evidence>
<dbReference type="Gramene" id="CMO032CT">
    <property type="protein sequence ID" value="CMO032CT"/>
    <property type="gene ID" value="CMO032C"/>
</dbReference>
<dbReference type="GO" id="GO:0031267">
    <property type="term" value="F:small GTPase binding"/>
    <property type="evidence" value="ECO:0007669"/>
    <property type="project" value="InterPro"/>
</dbReference>
<name>M1UUA9_CYAM1</name>
<evidence type="ECO:0000256" key="6">
    <source>
        <dbReference type="SAM" id="MobiDB-lite"/>
    </source>
</evidence>
<keyword evidence="3 7" id="KW-0812">Transmembrane</keyword>
<evidence type="ECO:0000313" key="10">
    <source>
        <dbReference type="Proteomes" id="UP000007014"/>
    </source>
</evidence>
<evidence type="ECO:0000313" key="9">
    <source>
        <dbReference type="EMBL" id="BAM81426.1"/>
    </source>
</evidence>
<dbReference type="RefSeq" id="XP_005537462.1">
    <property type="nucleotide sequence ID" value="XM_005537405.1"/>
</dbReference>
<feature type="domain" description="Yip1" evidence="8">
    <location>
        <begin position="217"/>
        <end position="354"/>
    </location>
</feature>
<gene>
    <name evidence="9" type="ORF">CYME_CMO032C</name>
</gene>
<dbReference type="PANTHER" id="PTHR12822:SF2">
    <property type="entry name" value="PROTEIN YIPF"/>
    <property type="match status" value="1"/>
</dbReference>
<feature type="transmembrane region" description="Helical" evidence="7">
    <location>
        <begin position="271"/>
        <end position="295"/>
    </location>
</feature>
<organism evidence="9 10">
    <name type="scientific">Cyanidioschyzon merolae (strain NIES-3377 / 10D)</name>
    <name type="common">Unicellular red alga</name>
    <dbReference type="NCBI Taxonomy" id="280699"/>
    <lineage>
        <taxon>Eukaryota</taxon>
        <taxon>Rhodophyta</taxon>
        <taxon>Bangiophyceae</taxon>
        <taxon>Cyanidiales</taxon>
        <taxon>Cyanidiaceae</taxon>
        <taxon>Cyanidioschyzon</taxon>
    </lineage>
</organism>
<evidence type="ECO:0000256" key="1">
    <source>
        <dbReference type="ARBA" id="ARBA00004141"/>
    </source>
</evidence>
<dbReference type="GO" id="GO:0016020">
    <property type="term" value="C:membrane"/>
    <property type="evidence" value="ECO:0007669"/>
    <property type="project" value="UniProtKB-SubCell"/>
</dbReference>
<sequence>MQPGTEDDPLPYSEAVVEPLTLEYEAPEHDTMLGNGEAARAGSAGTPSRPAHPEDAVSFRFDPKVWEQVHLKDESNLIFYEGGLDDENDGTAGGFDEIQEQFRESEEIQASGAHTQSNSAEHSCMSAPFYFLWGIMLRILQPYFEIDSSDVMLRLSRSFVPIRPLLAGEHHQMNMVLRLHKIWTRIRQFSQARSPETAETNATIDSDISDDEWTYSRRADLYGPFWIATTLILLLSLSGTVSHLLHRASVHAVQTAKASTAVKPVWKTSEIIRLTVSAAIIYGYELLAATVLWALRLVYRSQGQVPPWTTMLCVVGYAQGPLVPASLLALFPYQFFQFVVMVVAFALSVGFLARNLLIEPLAGADTSLDAGEATITEPIWLLKQRALVPALVAGLLQIGFAIWCVLFIIL</sequence>
<keyword evidence="4 7" id="KW-1133">Transmembrane helix</keyword>
<dbReference type="AlphaFoldDB" id="M1UUA9"/>
<dbReference type="HOGENOM" id="CLU_671517_0_0_1"/>
<dbReference type="GO" id="GO:0005794">
    <property type="term" value="C:Golgi apparatus"/>
    <property type="evidence" value="ECO:0007669"/>
    <property type="project" value="InterPro"/>
</dbReference>
<dbReference type="Pfam" id="PF04893">
    <property type="entry name" value="Yip1"/>
    <property type="match status" value="1"/>
</dbReference>
<evidence type="ECO:0000256" key="7">
    <source>
        <dbReference type="SAM" id="Phobius"/>
    </source>
</evidence>
<keyword evidence="10" id="KW-1185">Reference proteome</keyword>
<dbReference type="OrthoDB" id="10256463at2759"/>
<dbReference type="InterPro" id="IPR006977">
    <property type="entry name" value="Yip1_dom"/>
</dbReference>
<feature type="transmembrane region" description="Helical" evidence="7">
    <location>
        <begin position="307"/>
        <end position="329"/>
    </location>
</feature>
<dbReference type="GO" id="GO:0016192">
    <property type="term" value="P:vesicle-mediated transport"/>
    <property type="evidence" value="ECO:0007669"/>
    <property type="project" value="InterPro"/>
</dbReference>
<feature type="transmembrane region" description="Helical" evidence="7">
    <location>
        <begin position="225"/>
        <end position="245"/>
    </location>
</feature>
<dbReference type="STRING" id="280699.M1UUA9"/>
<reference evidence="9 10" key="2">
    <citation type="journal article" date="2007" name="BMC Biol.">
        <title>A 100%-complete sequence reveals unusually simple genomic features in the hot-spring red alga Cyanidioschyzon merolae.</title>
        <authorList>
            <person name="Nozaki H."/>
            <person name="Takano H."/>
            <person name="Misumi O."/>
            <person name="Terasawa K."/>
            <person name="Matsuzaki M."/>
            <person name="Maruyama S."/>
            <person name="Nishida K."/>
            <person name="Yagisawa F."/>
            <person name="Yoshida Y."/>
            <person name="Fujiwara T."/>
            <person name="Takio S."/>
            <person name="Tamura K."/>
            <person name="Chung S.J."/>
            <person name="Nakamura S."/>
            <person name="Kuroiwa H."/>
            <person name="Tanaka K."/>
            <person name="Sato N."/>
            <person name="Kuroiwa T."/>
        </authorList>
    </citation>
    <scope>NUCLEOTIDE SEQUENCE [LARGE SCALE GENOMIC DNA]</scope>
    <source>
        <strain evidence="9 10">10D</strain>
    </source>
</reference>
<reference evidence="9 10" key="1">
    <citation type="journal article" date="2004" name="Nature">
        <title>Genome sequence of the ultrasmall unicellular red alga Cyanidioschyzon merolae 10D.</title>
        <authorList>
            <person name="Matsuzaki M."/>
            <person name="Misumi O."/>
            <person name="Shin-i T."/>
            <person name="Maruyama S."/>
            <person name="Takahara M."/>
            <person name="Miyagishima S."/>
            <person name="Mori T."/>
            <person name="Nishida K."/>
            <person name="Yagisawa F."/>
            <person name="Nishida K."/>
            <person name="Yoshida Y."/>
            <person name="Nishimura Y."/>
            <person name="Nakao S."/>
            <person name="Kobayashi T."/>
            <person name="Momoyama Y."/>
            <person name="Higashiyama T."/>
            <person name="Minoda A."/>
            <person name="Sano M."/>
            <person name="Nomoto H."/>
            <person name="Oishi K."/>
            <person name="Hayashi H."/>
            <person name="Ohta F."/>
            <person name="Nishizaka S."/>
            <person name="Haga S."/>
            <person name="Miura S."/>
            <person name="Morishita T."/>
            <person name="Kabeya Y."/>
            <person name="Terasawa K."/>
            <person name="Suzuki Y."/>
            <person name="Ishii Y."/>
            <person name="Asakawa S."/>
            <person name="Takano H."/>
            <person name="Ohta N."/>
            <person name="Kuroiwa H."/>
            <person name="Tanaka K."/>
            <person name="Shimizu N."/>
            <person name="Sugano S."/>
            <person name="Sato N."/>
            <person name="Nozaki H."/>
            <person name="Ogasawara N."/>
            <person name="Kohara Y."/>
            <person name="Kuroiwa T."/>
        </authorList>
    </citation>
    <scope>NUCLEOTIDE SEQUENCE [LARGE SCALE GENOMIC DNA]</scope>
    <source>
        <strain evidence="9 10">10D</strain>
    </source>
</reference>
<dbReference type="Proteomes" id="UP000007014">
    <property type="component" value="Chromosome 15"/>
</dbReference>
<comment type="subcellular location">
    <subcellularLocation>
        <location evidence="1">Membrane</location>
        <topology evidence="1">Multi-pass membrane protein</topology>
    </subcellularLocation>
</comment>
<comment type="similarity">
    <text evidence="2">Belongs to the YIP1 family.</text>
</comment>
<feature type="region of interest" description="Disordered" evidence="6">
    <location>
        <begin position="31"/>
        <end position="55"/>
    </location>
</feature>
<protein>
    <recommendedName>
        <fullName evidence="8">Yip1 domain-containing protein</fullName>
    </recommendedName>
</protein>
<feature type="transmembrane region" description="Helical" evidence="7">
    <location>
        <begin position="386"/>
        <end position="409"/>
    </location>
</feature>
<dbReference type="KEGG" id="cme:CYME_CMO032C"/>
<dbReference type="GeneID" id="16995509"/>
<evidence type="ECO:0000256" key="4">
    <source>
        <dbReference type="ARBA" id="ARBA00022989"/>
    </source>
</evidence>
<dbReference type="InterPro" id="IPR039765">
    <property type="entry name" value="Yip5/YIPF1/YIPF2"/>
</dbReference>